<dbReference type="EMBL" id="JHEH01000005">
    <property type="protein sequence ID" value="KEP70527.1"/>
    <property type="molecule type" value="Genomic_DNA"/>
</dbReference>
<reference evidence="5 6" key="1">
    <citation type="submission" date="2014-03" db="EMBL/GenBank/DDBJ databases">
        <title>The draft genome sequence of Thioclava dalianensis DLFJ1-1.</title>
        <authorList>
            <person name="Lai Q."/>
            <person name="Shao Z."/>
        </authorList>
    </citation>
    <scope>NUCLEOTIDE SEQUENCE [LARGE SCALE GENOMIC DNA]</scope>
    <source>
        <strain evidence="5 6">DLFJ1-1</strain>
    </source>
</reference>
<dbReference type="Proteomes" id="UP000027725">
    <property type="component" value="Unassembled WGS sequence"/>
</dbReference>
<evidence type="ECO:0000259" key="4">
    <source>
        <dbReference type="SMART" id="SM00797"/>
    </source>
</evidence>
<dbReference type="PANTHER" id="PTHR43309:SF5">
    <property type="entry name" value="5-OXOPROLINASE SUBUNIT C"/>
    <property type="match status" value="1"/>
</dbReference>
<accession>A0A074U767</accession>
<feature type="domain" description="Carboxyltransferase" evidence="4">
    <location>
        <begin position="26"/>
        <end position="301"/>
    </location>
</feature>
<keyword evidence="5" id="KW-0456">Lyase</keyword>
<evidence type="ECO:0000256" key="2">
    <source>
        <dbReference type="ARBA" id="ARBA00022801"/>
    </source>
</evidence>
<keyword evidence="3" id="KW-0067">ATP-binding</keyword>
<keyword evidence="2" id="KW-0378">Hydrolase</keyword>
<dbReference type="InterPro" id="IPR003778">
    <property type="entry name" value="CT_A_B"/>
</dbReference>
<dbReference type="InterPro" id="IPR052708">
    <property type="entry name" value="PxpC"/>
</dbReference>
<dbReference type="PANTHER" id="PTHR43309">
    <property type="entry name" value="5-OXOPROLINASE SUBUNIT C"/>
    <property type="match status" value="1"/>
</dbReference>
<dbReference type="SUPFAM" id="SSF50891">
    <property type="entry name" value="Cyclophilin-like"/>
    <property type="match status" value="1"/>
</dbReference>
<dbReference type="Pfam" id="PF02626">
    <property type="entry name" value="CT_A_B"/>
    <property type="match status" value="1"/>
</dbReference>
<sequence length="340" mass="35590">MRPELIIHSAGPGVSVQDLGRPGQISIGLSRGGAADRRALFEAAALLGQPAPLAALEMAGMGGSFEVTTPTRIALTGAPMEARLDGAALAWHASHLLQPGQRLTISGVRAGSYGYLSVAGGLRTEPVMGSRSTHLVAGLGAALESGMTLPLGEDPAPDRPARSLPVADRFSGGTLRYIHGPQTGYFSGETVARFDSAKLIRSATGNRQGVKLETETGPFPPELSGGLASDFIQEGDIQMTGAGLPFVLLCECQTIGGYPRIGTVLPCDLPRIAQAPPGALLRFQAVDLAEADQIMRSDAREIDALAGQTTHLIRDPRLMHDLLSYQLISGVTAGRELEEE</sequence>
<keyword evidence="1" id="KW-0547">Nucleotide-binding</keyword>
<dbReference type="SMART" id="SM00797">
    <property type="entry name" value="AHS2"/>
    <property type="match status" value="1"/>
</dbReference>
<dbReference type="GO" id="GO:0016787">
    <property type="term" value="F:hydrolase activity"/>
    <property type="evidence" value="ECO:0007669"/>
    <property type="project" value="UniProtKB-KW"/>
</dbReference>
<keyword evidence="6" id="KW-1185">Reference proteome</keyword>
<dbReference type="GO" id="GO:0005524">
    <property type="term" value="F:ATP binding"/>
    <property type="evidence" value="ECO:0007669"/>
    <property type="project" value="UniProtKB-KW"/>
</dbReference>
<dbReference type="AlphaFoldDB" id="A0A074U767"/>
<dbReference type="Gene3D" id="2.40.100.10">
    <property type="entry name" value="Cyclophilin-like"/>
    <property type="match status" value="1"/>
</dbReference>
<organism evidence="5 6">
    <name type="scientific">Thioclava dalianensis</name>
    <dbReference type="NCBI Taxonomy" id="1185766"/>
    <lineage>
        <taxon>Bacteria</taxon>
        <taxon>Pseudomonadati</taxon>
        <taxon>Pseudomonadota</taxon>
        <taxon>Alphaproteobacteria</taxon>
        <taxon>Rhodobacterales</taxon>
        <taxon>Paracoccaceae</taxon>
        <taxon>Thioclava</taxon>
    </lineage>
</organism>
<protein>
    <submittedName>
        <fullName evidence="5">Urea amidolyase</fullName>
    </submittedName>
</protein>
<evidence type="ECO:0000256" key="3">
    <source>
        <dbReference type="ARBA" id="ARBA00022840"/>
    </source>
</evidence>
<evidence type="ECO:0000313" key="6">
    <source>
        <dbReference type="Proteomes" id="UP000027725"/>
    </source>
</evidence>
<name>A0A074U767_9RHOB</name>
<dbReference type="eggNOG" id="COG1984">
    <property type="taxonomic scope" value="Bacteria"/>
</dbReference>
<dbReference type="GO" id="GO:0016829">
    <property type="term" value="F:lyase activity"/>
    <property type="evidence" value="ECO:0007669"/>
    <property type="project" value="UniProtKB-KW"/>
</dbReference>
<dbReference type="InterPro" id="IPR029000">
    <property type="entry name" value="Cyclophilin-like_dom_sf"/>
</dbReference>
<comment type="caution">
    <text evidence="5">The sequence shown here is derived from an EMBL/GenBank/DDBJ whole genome shotgun (WGS) entry which is preliminary data.</text>
</comment>
<evidence type="ECO:0000313" key="5">
    <source>
        <dbReference type="EMBL" id="KEP70527.1"/>
    </source>
</evidence>
<dbReference type="OrthoDB" id="9768696at2"/>
<gene>
    <name evidence="5" type="ORF">DL1_15560</name>
</gene>
<evidence type="ECO:0000256" key="1">
    <source>
        <dbReference type="ARBA" id="ARBA00022741"/>
    </source>
</evidence>
<proteinExistence type="predicted"/>
<dbReference type="RefSeq" id="WP_038063739.1">
    <property type="nucleotide sequence ID" value="NZ_FOVB01000002.1"/>
</dbReference>
<dbReference type="STRING" id="1185766.SAMN05216224_102320"/>